<reference evidence="2" key="1">
    <citation type="submission" date="2017-04" db="EMBL/GenBank/DDBJ databases">
        <authorList>
            <person name="Varghese N."/>
            <person name="Submissions S."/>
        </authorList>
    </citation>
    <scope>NUCLEOTIDE SEQUENCE [LARGE SCALE GENOMIC DNA]</scope>
    <source>
        <strain evidence="2">B4P</strain>
    </source>
</reference>
<keyword evidence="2" id="KW-1185">Reference proteome</keyword>
<dbReference type="Pfam" id="PF19495">
    <property type="entry name" value="DUF6030"/>
    <property type="match status" value="1"/>
</dbReference>
<accession>A0A1X7FF80</accession>
<evidence type="ECO:0000313" key="1">
    <source>
        <dbReference type="EMBL" id="SMF51040.1"/>
    </source>
</evidence>
<proteinExistence type="predicted"/>
<protein>
    <submittedName>
        <fullName evidence="1">Uncharacterized protein</fullName>
    </submittedName>
</protein>
<dbReference type="AlphaFoldDB" id="A0A1X7FF80"/>
<organism evidence="1 2">
    <name type="scientific">Xaviernesmea oryzae</name>
    <dbReference type="NCBI Taxonomy" id="464029"/>
    <lineage>
        <taxon>Bacteria</taxon>
        <taxon>Pseudomonadati</taxon>
        <taxon>Pseudomonadota</taxon>
        <taxon>Alphaproteobacteria</taxon>
        <taxon>Hyphomicrobiales</taxon>
        <taxon>Rhizobiaceae</taxon>
        <taxon>Rhizobium/Agrobacterium group</taxon>
        <taxon>Xaviernesmea</taxon>
    </lineage>
</organism>
<sequence length="266" mass="28558">MQPPRPRGFAVLFLLIILVVAVLTMTVLFANEGRNILALAKALDIDLRFGQTSGPAAEPAGGTIRPAPDAGWPWRPLLIAEGIALQPNPAPAEICNSIAEDGQEPPSLVTAESGSWECTNLREYAAPEGRSSLFVQMRGMQDGTFSGFRIKFNLGDGDMRTSLGDEASRLVAAGIRPLPASADMEAALKQKLMSGTDFYFLLGYYPITFKQEISEATRFNMIAVNRPVPASELSQRPIAATARADANRNVRIGKGSRLSSLATQAP</sequence>
<dbReference type="RefSeq" id="WP_085423034.1">
    <property type="nucleotide sequence ID" value="NZ_FXAF01000006.1"/>
</dbReference>
<dbReference type="STRING" id="464029.SAMN02982989_2913"/>
<name>A0A1X7FF80_9HYPH</name>
<evidence type="ECO:0000313" key="2">
    <source>
        <dbReference type="Proteomes" id="UP000192903"/>
    </source>
</evidence>
<dbReference type="Proteomes" id="UP000192903">
    <property type="component" value="Unassembled WGS sequence"/>
</dbReference>
<dbReference type="OrthoDB" id="8303874at2"/>
<dbReference type="EMBL" id="FXAF01000006">
    <property type="protein sequence ID" value="SMF51040.1"/>
    <property type="molecule type" value="Genomic_DNA"/>
</dbReference>
<gene>
    <name evidence="1" type="ORF">SAMN02982989_2913</name>
</gene>
<dbReference type="InterPro" id="IPR046071">
    <property type="entry name" value="DUF6030"/>
</dbReference>